<dbReference type="InterPro" id="IPR037171">
    <property type="entry name" value="NagB/RpiA_transferase-like"/>
</dbReference>
<reference evidence="1 2" key="1">
    <citation type="submission" date="2019-05" db="EMBL/GenBank/DDBJ databases">
        <title>Another draft genome of Portunus trituberculatus and its Hox gene families provides insights of decapod evolution.</title>
        <authorList>
            <person name="Jeong J.-H."/>
            <person name="Song I."/>
            <person name="Kim S."/>
            <person name="Choi T."/>
            <person name="Kim D."/>
            <person name="Ryu S."/>
            <person name="Kim W."/>
        </authorList>
    </citation>
    <scope>NUCLEOTIDE SEQUENCE [LARGE SCALE GENOMIC DNA]</scope>
    <source>
        <tissue evidence="1">Muscle</tissue>
    </source>
</reference>
<name>A0A5B7J914_PORTR</name>
<comment type="caution">
    <text evidence="1">The sequence shown here is derived from an EMBL/GenBank/DDBJ whole genome shotgun (WGS) entry which is preliminary data.</text>
</comment>
<protein>
    <submittedName>
        <fullName evidence="1">4-hydroxybutyrate coenzyme A transferase</fullName>
    </submittedName>
</protein>
<organism evidence="1 2">
    <name type="scientific">Portunus trituberculatus</name>
    <name type="common">Swimming crab</name>
    <name type="synonym">Neptunus trituberculatus</name>
    <dbReference type="NCBI Taxonomy" id="210409"/>
    <lineage>
        <taxon>Eukaryota</taxon>
        <taxon>Metazoa</taxon>
        <taxon>Ecdysozoa</taxon>
        <taxon>Arthropoda</taxon>
        <taxon>Crustacea</taxon>
        <taxon>Multicrustacea</taxon>
        <taxon>Malacostraca</taxon>
        <taxon>Eumalacostraca</taxon>
        <taxon>Eucarida</taxon>
        <taxon>Decapoda</taxon>
        <taxon>Pleocyemata</taxon>
        <taxon>Brachyura</taxon>
        <taxon>Eubrachyura</taxon>
        <taxon>Portunoidea</taxon>
        <taxon>Portunidae</taxon>
        <taxon>Portuninae</taxon>
        <taxon>Portunus</taxon>
    </lineage>
</organism>
<dbReference type="PANTHER" id="PTHR21432:SF20">
    <property type="entry name" value="ACETYL-COA HYDROLASE"/>
    <property type="match status" value="1"/>
</dbReference>
<accession>A0A5B7J914</accession>
<dbReference type="GO" id="GO:0008775">
    <property type="term" value="F:acetate CoA-transferase activity"/>
    <property type="evidence" value="ECO:0007669"/>
    <property type="project" value="InterPro"/>
</dbReference>
<keyword evidence="2" id="KW-1185">Reference proteome</keyword>
<evidence type="ECO:0000313" key="1">
    <source>
        <dbReference type="EMBL" id="MPC92662.1"/>
    </source>
</evidence>
<dbReference type="AlphaFoldDB" id="A0A5B7J914"/>
<dbReference type="OrthoDB" id="10250396at2759"/>
<dbReference type="GO" id="GO:0006083">
    <property type="term" value="P:acetate metabolic process"/>
    <property type="evidence" value="ECO:0007669"/>
    <property type="project" value="InterPro"/>
</dbReference>
<dbReference type="Gene3D" id="3.30.750.70">
    <property type="entry name" value="4-hydroxybutyrate coenzyme like domains"/>
    <property type="match status" value="1"/>
</dbReference>
<keyword evidence="1" id="KW-0808">Transferase</keyword>
<dbReference type="Proteomes" id="UP000324222">
    <property type="component" value="Unassembled WGS sequence"/>
</dbReference>
<dbReference type="InterPro" id="IPR046433">
    <property type="entry name" value="ActCoA_hydro"/>
</dbReference>
<gene>
    <name evidence="1" type="primary">cat2</name>
    <name evidence="1" type="ORF">E2C01_087765</name>
</gene>
<dbReference type="EMBL" id="VSRR010092070">
    <property type="protein sequence ID" value="MPC92662.1"/>
    <property type="molecule type" value="Genomic_DNA"/>
</dbReference>
<dbReference type="GO" id="GO:0005739">
    <property type="term" value="C:mitochondrion"/>
    <property type="evidence" value="ECO:0007669"/>
    <property type="project" value="TreeGrafter"/>
</dbReference>
<sequence>MPRTFGDGVIHKSHFDAMVDGLDNLPEHCPKPRSEVENEIGRLIAEELVDNGATLQMGMCSGLVSVQKRSALSPRLFSKATEMISGVFIKCFYGIGNIPDAVLASLKGHKDLGVHSEMFSDGVVDLVEAGCVTNTHKFYHPGKITGSFLVGTRRLFDFVDNNPFVGACIGVIDR</sequence>
<dbReference type="SUPFAM" id="SSF100950">
    <property type="entry name" value="NagB/RpiA/CoA transferase-like"/>
    <property type="match status" value="1"/>
</dbReference>
<dbReference type="PANTHER" id="PTHR21432">
    <property type="entry name" value="ACETYL-COA HYDROLASE-RELATED"/>
    <property type="match status" value="1"/>
</dbReference>
<evidence type="ECO:0000313" key="2">
    <source>
        <dbReference type="Proteomes" id="UP000324222"/>
    </source>
</evidence>
<proteinExistence type="predicted"/>